<feature type="region of interest" description="Disordered" evidence="6">
    <location>
        <begin position="1006"/>
        <end position="1027"/>
    </location>
</feature>
<comment type="subcellular location">
    <subcellularLocation>
        <location evidence="1">Cytoplasm</location>
    </subcellularLocation>
</comment>
<dbReference type="FunFam" id="1.10.1000.11:FF:000009">
    <property type="entry name" value="IQ motif and SEC7 domain-containing protein"/>
    <property type="match status" value="1"/>
</dbReference>
<dbReference type="CDD" id="cd13318">
    <property type="entry name" value="PH_IQSEC"/>
    <property type="match status" value="1"/>
</dbReference>
<dbReference type="FunFam" id="1.10.220.20:FF:000001">
    <property type="entry name" value="IQ motif and SEC7 domain-containing protein 1"/>
    <property type="match status" value="1"/>
</dbReference>
<evidence type="ECO:0000256" key="4">
    <source>
        <dbReference type="ARBA" id="ARBA00022553"/>
    </source>
</evidence>
<proteinExistence type="inferred from homology"/>
<evidence type="ECO:0000256" key="6">
    <source>
        <dbReference type="SAM" id="MobiDB-lite"/>
    </source>
</evidence>
<dbReference type="PROSITE" id="PS50190">
    <property type="entry name" value="SEC7"/>
    <property type="match status" value="1"/>
</dbReference>
<dbReference type="GO" id="GO:0032012">
    <property type="term" value="P:regulation of ARF protein signal transduction"/>
    <property type="evidence" value="ECO:0007669"/>
    <property type="project" value="InterPro"/>
</dbReference>
<feature type="compositionally biased region" description="Polar residues" evidence="6">
    <location>
        <begin position="337"/>
        <end position="346"/>
    </location>
</feature>
<reference evidence="8 9" key="1">
    <citation type="submission" date="2020-04" db="EMBL/GenBank/DDBJ databases">
        <authorList>
            <person name="Alioto T."/>
            <person name="Alioto T."/>
            <person name="Gomez Garrido J."/>
        </authorList>
    </citation>
    <scope>NUCLEOTIDE SEQUENCE [LARGE SCALE GENOMIC DNA]</scope>
</reference>
<dbReference type="FunFam" id="2.30.29.30:FF:000004">
    <property type="entry name" value="IQ motif and SEC7 domain-containing protein 1"/>
    <property type="match status" value="1"/>
</dbReference>
<dbReference type="InterPro" id="IPR000904">
    <property type="entry name" value="Sec7_dom"/>
</dbReference>
<gene>
    <name evidence="8" type="ORF">CLODIP_2_CD01271</name>
</gene>
<keyword evidence="5" id="KW-0175">Coiled coil</keyword>
<dbReference type="GO" id="GO:0005085">
    <property type="term" value="F:guanyl-nucleotide exchange factor activity"/>
    <property type="evidence" value="ECO:0007669"/>
    <property type="project" value="InterPro"/>
</dbReference>
<feature type="region of interest" description="Disordered" evidence="6">
    <location>
        <begin position="223"/>
        <end position="281"/>
    </location>
</feature>
<keyword evidence="9" id="KW-1185">Reference proteome</keyword>
<dbReference type="SMART" id="SM00222">
    <property type="entry name" value="Sec7"/>
    <property type="match status" value="1"/>
</dbReference>
<dbReference type="GO" id="GO:0030036">
    <property type="term" value="P:actin cytoskeleton organization"/>
    <property type="evidence" value="ECO:0007669"/>
    <property type="project" value="TreeGrafter"/>
</dbReference>
<keyword evidence="3" id="KW-0963">Cytoplasm</keyword>
<dbReference type="Gene3D" id="1.10.1000.11">
    <property type="entry name" value="Arf Nucleotide-binding Site Opener,domain 2"/>
    <property type="match status" value="1"/>
</dbReference>
<dbReference type="SUPFAM" id="SSF48425">
    <property type="entry name" value="Sec7 domain"/>
    <property type="match status" value="1"/>
</dbReference>
<evidence type="ECO:0000313" key="8">
    <source>
        <dbReference type="EMBL" id="CAB3383604.1"/>
    </source>
</evidence>
<feature type="region of interest" description="Disordered" evidence="6">
    <location>
        <begin position="17"/>
        <end position="43"/>
    </location>
</feature>
<dbReference type="InterPro" id="IPR023394">
    <property type="entry name" value="Sec7_C_sf"/>
</dbReference>
<feature type="region of interest" description="Disordered" evidence="6">
    <location>
        <begin position="332"/>
        <end position="476"/>
    </location>
</feature>
<organism evidence="8 9">
    <name type="scientific">Cloeon dipterum</name>
    <dbReference type="NCBI Taxonomy" id="197152"/>
    <lineage>
        <taxon>Eukaryota</taxon>
        <taxon>Metazoa</taxon>
        <taxon>Ecdysozoa</taxon>
        <taxon>Arthropoda</taxon>
        <taxon>Hexapoda</taxon>
        <taxon>Insecta</taxon>
        <taxon>Pterygota</taxon>
        <taxon>Palaeoptera</taxon>
        <taxon>Ephemeroptera</taxon>
        <taxon>Pisciforma</taxon>
        <taxon>Baetidae</taxon>
        <taxon>Cloeon</taxon>
    </lineage>
</organism>
<feature type="compositionally biased region" description="Low complexity" evidence="6">
    <location>
        <begin position="347"/>
        <end position="375"/>
    </location>
</feature>
<dbReference type="Pfam" id="PF01369">
    <property type="entry name" value="Sec7"/>
    <property type="match status" value="1"/>
</dbReference>
<keyword evidence="4" id="KW-0597">Phosphoprotein</keyword>
<comment type="similarity">
    <text evidence="2">Belongs to the BRAG family.</text>
</comment>
<name>A0A8S1DUN2_9INSE</name>
<feature type="region of interest" description="Disordered" evidence="6">
    <location>
        <begin position="932"/>
        <end position="983"/>
    </location>
</feature>
<dbReference type="GO" id="GO:0005737">
    <property type="term" value="C:cytoplasm"/>
    <property type="evidence" value="ECO:0007669"/>
    <property type="project" value="UniProtKB-SubCell"/>
</dbReference>
<evidence type="ECO:0000256" key="5">
    <source>
        <dbReference type="ARBA" id="ARBA00023054"/>
    </source>
</evidence>
<feature type="compositionally biased region" description="Low complexity" evidence="6">
    <location>
        <begin position="889"/>
        <end position="902"/>
    </location>
</feature>
<evidence type="ECO:0000256" key="1">
    <source>
        <dbReference type="ARBA" id="ARBA00004496"/>
    </source>
</evidence>
<feature type="region of interest" description="Disordered" evidence="6">
    <location>
        <begin position="875"/>
        <end position="915"/>
    </location>
</feature>
<feature type="compositionally biased region" description="Low complexity" evidence="6">
    <location>
        <begin position="388"/>
        <end position="441"/>
    </location>
</feature>
<dbReference type="PANTHER" id="PTHR10663">
    <property type="entry name" value="GUANYL-NUCLEOTIDE EXCHANGE FACTOR"/>
    <property type="match status" value="1"/>
</dbReference>
<dbReference type="Proteomes" id="UP000494165">
    <property type="component" value="Unassembled WGS sequence"/>
</dbReference>
<comment type="caution">
    <text evidence="8">The sequence shown here is derived from an EMBL/GenBank/DDBJ whole genome shotgun (WGS) entry which is preliminary data.</text>
</comment>
<feature type="compositionally biased region" description="Polar residues" evidence="6">
    <location>
        <begin position="226"/>
        <end position="236"/>
    </location>
</feature>
<dbReference type="AlphaFoldDB" id="A0A8S1DUN2"/>
<dbReference type="OrthoDB" id="430364at2759"/>
<dbReference type="PANTHER" id="PTHR10663:SF342">
    <property type="entry name" value="FI21420P1"/>
    <property type="match status" value="1"/>
</dbReference>
<evidence type="ECO:0000313" key="9">
    <source>
        <dbReference type="Proteomes" id="UP000494165"/>
    </source>
</evidence>
<protein>
    <recommendedName>
        <fullName evidence="7">SEC7 domain-containing protein</fullName>
    </recommendedName>
</protein>
<dbReference type="CDD" id="cd00171">
    <property type="entry name" value="Sec7"/>
    <property type="match status" value="1"/>
</dbReference>
<sequence length="1027" mass="114246">MPCRPSSMDEELWRAHKRRSAGPNLWRGPDGANNNNAPQHAAQEHTSTRVSYDMQCWSRGGVPCTCGSCRSPSATAAMIKKGTATTSRSDVMKRFRAQQQAYELSPDLLEKQVEMLERKYGGAKARRAALIIQRAFRRYKLVKKFAAITAMAKAEKRLSRRLDGTPGGSGEWSPSHHFYQLGAPHRPVYVQPQEQQHPAACEQCACEAEVVIRNNFAALYRDLSDTRQGMPSNRSQSMRDRRGNSVPSPRQDEMTPKQQSLPPHIHPAQLPRSHSEAEEGPSYSQFEEYCAYYCSHQQFSEPVVLTTATHYYAKEEIETRRIATPTTIITAPRPVSNKMTSSTARLHTSTTSVSSHNSSSASQHEWSAAAVAAHCASKKVPPEVPKRTTSILSTRSTSSSPSPSINSSRNNSSLLNGSSVMSSSMESSNLSVSDSSISLSTERSDPEVWTRKTQSPELSAASAAPAGPAAAPRDDPGLQAQHVQLRALNESQASLYKVSETVRKRQYRVGLNLFNKKPERGVNHLIRRCFLEASPQSVARFLITRKGLSKQMIGEYLGTLQNPFNMAVLECFAQEMDLSGMTVDVALRKFQTHFRMPGEAQKIERLMEVFGQRYCQCNEEFVSRLRSPDTVFVLAFAVIMLNTDLHTPNLKPERRMKVEDFVRNLRGIDDGTDIDRDLLVGIYDRVKNTEFKPGHDHVTQVMKVQTTIGGKKPNLALPHRRLVCYCRLYEVPDIYKKERPGLHQREVFLFNDLLVITKIFSKKKSSVTYSFRQSFTLCGMMVSTFETPHYQFGIKLSQRLDSRVLVMFNARNEHDRCKFAEDLRESICEMDEMENLRIEAELERQKSGRRRAVAENRDSGVADVEVTLSPTATTTTAMPLAHPNSTPQACPAPAPGDSSPADTTCGGPGGQQQEALKRSALSNSLLDIHDQFNGEKPQRRGSVGSLDSGMSVSFQSTSASTVSRDSSPQNMQPSSQQFQKAQKTTAAAAVTSVGHQQSFLGGIFHKRRPHRPEDNGFCAAGCRSTEV</sequence>
<feature type="domain" description="SEC7" evidence="7">
    <location>
        <begin position="503"/>
        <end position="689"/>
    </location>
</feature>
<dbReference type="InterPro" id="IPR033742">
    <property type="entry name" value="IQSEC_PH"/>
</dbReference>
<dbReference type="InterPro" id="IPR035999">
    <property type="entry name" value="Sec7_dom_sf"/>
</dbReference>
<dbReference type="InterPro" id="IPR011993">
    <property type="entry name" value="PH-like_dom_sf"/>
</dbReference>
<evidence type="ECO:0000259" key="7">
    <source>
        <dbReference type="PROSITE" id="PS50190"/>
    </source>
</evidence>
<dbReference type="EMBL" id="CADEPI010000315">
    <property type="protein sequence ID" value="CAB3383604.1"/>
    <property type="molecule type" value="Genomic_DNA"/>
</dbReference>
<dbReference type="Gene3D" id="1.10.220.20">
    <property type="match status" value="1"/>
</dbReference>
<evidence type="ECO:0000256" key="3">
    <source>
        <dbReference type="ARBA" id="ARBA00022490"/>
    </source>
</evidence>
<feature type="compositionally biased region" description="Low complexity" evidence="6">
    <location>
        <begin position="956"/>
        <end position="983"/>
    </location>
</feature>
<dbReference type="SUPFAM" id="SSF50729">
    <property type="entry name" value="PH domain-like"/>
    <property type="match status" value="1"/>
</dbReference>
<accession>A0A8S1DUN2</accession>
<dbReference type="Pfam" id="PF16453">
    <property type="entry name" value="IQ_SEC7_PH"/>
    <property type="match status" value="1"/>
</dbReference>
<evidence type="ECO:0000256" key="2">
    <source>
        <dbReference type="ARBA" id="ARBA00006248"/>
    </source>
</evidence>
<feature type="compositionally biased region" description="Low complexity" evidence="6">
    <location>
        <begin position="459"/>
        <end position="471"/>
    </location>
</feature>
<dbReference type="Gene3D" id="2.30.29.30">
    <property type="entry name" value="Pleckstrin-homology domain (PH domain)/Phosphotyrosine-binding domain (PTB)"/>
    <property type="match status" value="1"/>
</dbReference>
<feature type="compositionally biased region" description="Low complexity" evidence="6">
    <location>
        <begin position="32"/>
        <end position="41"/>
    </location>
</feature>